<gene>
    <name evidence="3" type="ORF">SAMN04489726_0470</name>
</gene>
<keyword evidence="1" id="KW-1133">Transmembrane helix</keyword>
<dbReference type="GO" id="GO:0006790">
    <property type="term" value="P:sulfur compound metabolic process"/>
    <property type="evidence" value="ECO:0007669"/>
    <property type="project" value="TreeGrafter"/>
</dbReference>
<name>A0A1G9RI02_ALLAB</name>
<protein>
    <submittedName>
        <fullName evidence="3">Oxidoreductase molybdopterin binding domain-containing protein</fullName>
    </submittedName>
</protein>
<dbReference type="InterPro" id="IPR008335">
    <property type="entry name" value="Mopterin_OxRdtase_euk"/>
</dbReference>
<dbReference type="GO" id="GO:0043546">
    <property type="term" value="F:molybdopterin cofactor binding"/>
    <property type="evidence" value="ECO:0007669"/>
    <property type="project" value="TreeGrafter"/>
</dbReference>
<dbReference type="Proteomes" id="UP000183376">
    <property type="component" value="Chromosome I"/>
</dbReference>
<dbReference type="EMBL" id="LT629701">
    <property type="protein sequence ID" value="SDM22690.1"/>
    <property type="molecule type" value="Genomic_DNA"/>
</dbReference>
<dbReference type="eggNOG" id="COG2041">
    <property type="taxonomic scope" value="Bacteria"/>
</dbReference>
<keyword evidence="1" id="KW-0812">Transmembrane</keyword>
<dbReference type="Gene3D" id="3.90.420.10">
    <property type="entry name" value="Oxidoreductase, molybdopterin-binding domain"/>
    <property type="match status" value="1"/>
</dbReference>
<dbReference type="InterPro" id="IPR006311">
    <property type="entry name" value="TAT_signal"/>
</dbReference>
<feature type="transmembrane region" description="Helical" evidence="1">
    <location>
        <begin position="21"/>
        <end position="40"/>
    </location>
</feature>
<dbReference type="AlphaFoldDB" id="A0A1G9RI02"/>
<dbReference type="PROSITE" id="PS51318">
    <property type="entry name" value="TAT"/>
    <property type="match status" value="1"/>
</dbReference>
<dbReference type="InterPro" id="IPR000572">
    <property type="entry name" value="OxRdtase_Mopterin-bd_dom"/>
</dbReference>
<dbReference type="Gene3D" id="2.60.40.650">
    <property type="match status" value="1"/>
</dbReference>
<evidence type="ECO:0000259" key="2">
    <source>
        <dbReference type="Pfam" id="PF00174"/>
    </source>
</evidence>
<dbReference type="STRING" id="211114.SAMN04489726_0470"/>
<organism evidence="3 4">
    <name type="scientific">Allokutzneria albata</name>
    <name type="common">Kibdelosporangium albatum</name>
    <dbReference type="NCBI Taxonomy" id="211114"/>
    <lineage>
        <taxon>Bacteria</taxon>
        <taxon>Bacillati</taxon>
        <taxon>Actinomycetota</taxon>
        <taxon>Actinomycetes</taxon>
        <taxon>Pseudonocardiales</taxon>
        <taxon>Pseudonocardiaceae</taxon>
        <taxon>Allokutzneria</taxon>
    </lineage>
</organism>
<evidence type="ECO:0000256" key="1">
    <source>
        <dbReference type="SAM" id="Phobius"/>
    </source>
</evidence>
<reference evidence="3 4" key="1">
    <citation type="submission" date="2016-10" db="EMBL/GenBank/DDBJ databases">
        <authorList>
            <person name="de Groot N.N."/>
        </authorList>
    </citation>
    <scope>NUCLEOTIDE SEQUENCE [LARGE SCALE GENOMIC DNA]</scope>
    <source>
        <strain evidence="3 4">DSM 44149</strain>
    </source>
</reference>
<dbReference type="Pfam" id="PF00174">
    <property type="entry name" value="Oxidored_molyb"/>
    <property type="match status" value="1"/>
</dbReference>
<keyword evidence="1" id="KW-0472">Membrane</keyword>
<accession>A0A1G9RI02</accession>
<sequence length="403" mass="43799">MAIDEASYDERRLAQWLSRRGFLHLGAGLGAAAAFSGLGGPSASAQAGSIVKPLPPGLFIDHGTNAEMRWEAMRGMGFTVPNDRFFVRNHTKTPTIDVRTWRLRLFGSGLHGGPVSFSYEDLLGMPAETVTEFVECAGNGRSLYTTQQGTPVPGTPWLLGGIGVARWRGVRLSTVLERAGMTSAAVDVMASGLDPDFLEGQVNHGRVRRPLPVDKALCDTLLAYEMNGETLPPDHGFPVRLIVPSWTGISNIKWVGSIEVSATPLFSPWNTRFYRLFGPTHPPGGSAPLTTQVSKCAFELPWNAQLTAGHRHVLTGRAWSGKGSVRSVRVSTDGGSTWRQARPLGRDRAWLQWTYTWCPERPGLHTLMAAATDNTGVTQPLQVPFNEFGYLFGAVARHPVAVT</sequence>
<dbReference type="PANTHER" id="PTHR19372:SF7">
    <property type="entry name" value="SULFITE OXIDASE, MITOCHONDRIAL"/>
    <property type="match status" value="1"/>
</dbReference>
<proteinExistence type="predicted"/>
<feature type="domain" description="Oxidoreductase molybdopterin-binding" evidence="2">
    <location>
        <begin position="90"/>
        <end position="268"/>
    </location>
</feature>
<dbReference type="SUPFAM" id="SSF81296">
    <property type="entry name" value="E set domains"/>
    <property type="match status" value="1"/>
</dbReference>
<keyword evidence="4" id="KW-1185">Reference proteome</keyword>
<dbReference type="PANTHER" id="PTHR19372">
    <property type="entry name" value="SULFITE REDUCTASE"/>
    <property type="match status" value="1"/>
</dbReference>
<evidence type="ECO:0000313" key="4">
    <source>
        <dbReference type="Proteomes" id="UP000183376"/>
    </source>
</evidence>
<dbReference type="GO" id="GO:0008482">
    <property type="term" value="F:sulfite oxidase activity"/>
    <property type="evidence" value="ECO:0007669"/>
    <property type="project" value="TreeGrafter"/>
</dbReference>
<dbReference type="InterPro" id="IPR036374">
    <property type="entry name" value="OxRdtase_Mopterin-bd_sf"/>
</dbReference>
<dbReference type="PRINTS" id="PR00407">
    <property type="entry name" value="EUMOPTERIN"/>
</dbReference>
<dbReference type="CDD" id="cd02110">
    <property type="entry name" value="SO_family_Moco_dimer"/>
    <property type="match status" value="1"/>
</dbReference>
<dbReference type="RefSeq" id="WP_030433586.1">
    <property type="nucleotide sequence ID" value="NZ_JOEF01000047.1"/>
</dbReference>
<dbReference type="GO" id="GO:0020037">
    <property type="term" value="F:heme binding"/>
    <property type="evidence" value="ECO:0007669"/>
    <property type="project" value="TreeGrafter"/>
</dbReference>
<dbReference type="SUPFAM" id="SSF56524">
    <property type="entry name" value="Oxidoreductase molybdopterin-binding domain"/>
    <property type="match status" value="1"/>
</dbReference>
<evidence type="ECO:0000313" key="3">
    <source>
        <dbReference type="EMBL" id="SDM22690.1"/>
    </source>
</evidence>
<dbReference type="InterPro" id="IPR014756">
    <property type="entry name" value="Ig_E-set"/>
</dbReference>
<dbReference type="OrthoDB" id="9795587at2"/>